<comment type="caution">
    <text evidence="1">The sequence shown here is derived from an EMBL/GenBank/DDBJ whole genome shotgun (WGS) entry which is preliminary data.</text>
</comment>
<sequence length="72" mass="8141">MGHLRWRLESAVATAQRPLNLETATRLRRRVEALAQEVETGSFTGVERSTLCRLRHQAIQTAELAIRRADTA</sequence>
<dbReference type="RefSeq" id="WP_068021436.1">
    <property type="nucleotide sequence ID" value="NZ_QQAZ01000002.1"/>
</dbReference>
<evidence type="ECO:0000313" key="1">
    <source>
        <dbReference type="EMBL" id="RDI54572.1"/>
    </source>
</evidence>
<dbReference type="AlphaFoldDB" id="A0A370HCA9"/>
<keyword evidence="2" id="KW-1185">Reference proteome</keyword>
<accession>A0A370HCA9</accession>
<reference evidence="1 2" key="1">
    <citation type="submission" date="2018-07" db="EMBL/GenBank/DDBJ databases">
        <title>Genomic Encyclopedia of Type Strains, Phase IV (KMG-IV): sequencing the most valuable type-strain genomes for metagenomic binning, comparative biology and taxonomic classification.</title>
        <authorList>
            <person name="Goeker M."/>
        </authorList>
    </citation>
    <scope>NUCLEOTIDE SEQUENCE [LARGE SCALE GENOMIC DNA]</scope>
    <source>
        <strain evidence="1 2">DSM 44952</strain>
    </source>
</reference>
<evidence type="ECO:0000313" key="2">
    <source>
        <dbReference type="Proteomes" id="UP000255355"/>
    </source>
</evidence>
<protein>
    <submittedName>
        <fullName evidence="1">Uncharacterized protein</fullName>
    </submittedName>
</protein>
<gene>
    <name evidence="1" type="ORF">DFR68_102700</name>
</gene>
<dbReference type="Proteomes" id="UP000255355">
    <property type="component" value="Unassembled WGS sequence"/>
</dbReference>
<proteinExistence type="predicted"/>
<dbReference type="EMBL" id="QQAZ01000002">
    <property type="protein sequence ID" value="RDI54572.1"/>
    <property type="molecule type" value="Genomic_DNA"/>
</dbReference>
<organism evidence="1 2">
    <name type="scientific">Nocardia mexicana</name>
    <dbReference type="NCBI Taxonomy" id="279262"/>
    <lineage>
        <taxon>Bacteria</taxon>
        <taxon>Bacillati</taxon>
        <taxon>Actinomycetota</taxon>
        <taxon>Actinomycetes</taxon>
        <taxon>Mycobacteriales</taxon>
        <taxon>Nocardiaceae</taxon>
        <taxon>Nocardia</taxon>
    </lineage>
</organism>
<name>A0A370HCA9_9NOCA</name>